<dbReference type="OrthoDB" id="10262032at2759"/>
<sequence length="252" mass="29023">MRNTLLLSILLTLFSVYLIKRTITFVRYSHLNPFESHISALILARGGSKGIKLKNLAKIHNVTLLARTIRTIHDFGLFDSVWVSTDHEEIAKEAEKNGANVHWRKPFTTLDEASSSIAVKEFIQSHSEIGIVGLIQCTSPFLRVSHLREAYDKLLVGYHSVFSVTRDHKLRWRIEDNIIEPDNFDPYNRPRRQDWDGELYENGMFYFTYTDIIFDQEVLQGGKASVVEIPNNESLEIDTIEDLRLAECLSIQ</sequence>
<dbReference type="Gene3D" id="3.90.550.10">
    <property type="entry name" value="Spore Coat Polysaccharide Biosynthesis Protein SpsA, Chain A"/>
    <property type="match status" value="1"/>
</dbReference>
<dbReference type="AlphaFoldDB" id="A0A8I6RVW0"/>
<dbReference type="Proteomes" id="UP000494040">
    <property type="component" value="Unassembled WGS sequence"/>
</dbReference>
<evidence type="ECO:0000313" key="2">
    <source>
        <dbReference type="Proteomes" id="UP000494040"/>
    </source>
</evidence>
<dbReference type="SUPFAM" id="SSF53448">
    <property type="entry name" value="Nucleotide-diphospho-sugar transferases"/>
    <property type="match status" value="1"/>
</dbReference>
<dbReference type="CTD" id="317923"/>
<dbReference type="CDD" id="cd02513">
    <property type="entry name" value="CMP-NeuAc_Synthase"/>
    <property type="match status" value="1"/>
</dbReference>
<dbReference type="EnsemblMetazoa" id="XM_014395668.2">
    <property type="protein sequence ID" value="XP_014251154.1"/>
    <property type="gene ID" value="LOC106667611"/>
</dbReference>
<dbReference type="GO" id="GO:0008781">
    <property type="term" value="F:N-acylneuraminate cytidylyltransferase activity"/>
    <property type="evidence" value="ECO:0007669"/>
    <property type="project" value="TreeGrafter"/>
</dbReference>
<dbReference type="OMA" id="AYHMKEL"/>
<dbReference type="RefSeq" id="XP_014251154.1">
    <property type="nucleotide sequence ID" value="XM_014395668.2"/>
</dbReference>
<dbReference type="InterPro" id="IPR003329">
    <property type="entry name" value="Cytidylyl_trans"/>
</dbReference>
<dbReference type="PANTHER" id="PTHR21485">
    <property type="entry name" value="HAD SUPERFAMILY MEMBERS CMAS AND KDSC"/>
    <property type="match status" value="1"/>
</dbReference>
<name>A0A8I6RVW0_CIMLE</name>
<dbReference type="Pfam" id="PF02348">
    <property type="entry name" value="CTP_transf_3"/>
    <property type="match status" value="1"/>
</dbReference>
<evidence type="ECO:0008006" key="3">
    <source>
        <dbReference type="Google" id="ProtNLM"/>
    </source>
</evidence>
<proteinExistence type="predicted"/>
<dbReference type="PANTHER" id="PTHR21485:SF3">
    <property type="entry name" value="N-ACYLNEURAMINATE CYTIDYLYLTRANSFERASE"/>
    <property type="match status" value="1"/>
</dbReference>
<organism evidence="1 2">
    <name type="scientific">Cimex lectularius</name>
    <name type="common">Bed bug</name>
    <name type="synonym">Acanthia lectularia</name>
    <dbReference type="NCBI Taxonomy" id="79782"/>
    <lineage>
        <taxon>Eukaryota</taxon>
        <taxon>Metazoa</taxon>
        <taxon>Ecdysozoa</taxon>
        <taxon>Arthropoda</taxon>
        <taxon>Hexapoda</taxon>
        <taxon>Insecta</taxon>
        <taxon>Pterygota</taxon>
        <taxon>Neoptera</taxon>
        <taxon>Paraneoptera</taxon>
        <taxon>Hemiptera</taxon>
        <taxon>Heteroptera</taxon>
        <taxon>Panheteroptera</taxon>
        <taxon>Cimicomorpha</taxon>
        <taxon>Cimicidae</taxon>
        <taxon>Cimex</taxon>
    </lineage>
</organism>
<accession>A0A8I6RVW0</accession>
<evidence type="ECO:0000313" key="1">
    <source>
        <dbReference type="EnsemblMetazoa" id="XP_014251154.1"/>
    </source>
</evidence>
<dbReference type="GeneID" id="106667611"/>
<protein>
    <recommendedName>
        <fullName evidence="3">N-acylneuraminate cytidylyltransferase</fullName>
    </recommendedName>
</protein>
<dbReference type="InterPro" id="IPR029044">
    <property type="entry name" value="Nucleotide-diphossugar_trans"/>
</dbReference>
<dbReference type="KEGG" id="clec:106667611"/>
<reference evidence="1" key="1">
    <citation type="submission" date="2022-01" db="UniProtKB">
        <authorList>
            <consortium name="EnsemblMetazoa"/>
        </authorList>
    </citation>
    <scope>IDENTIFICATION</scope>
</reference>
<dbReference type="InterPro" id="IPR050793">
    <property type="entry name" value="CMP-NeuNAc_synthase"/>
</dbReference>
<keyword evidence="2" id="KW-1185">Reference proteome</keyword>